<sequence>NKADDEATDDDTEAAAEPAPVDHNEPYILAVTACTTGIAHTYMARDALAKLSSVLMDENVRQALLEADSTEAVLAI</sequence>
<dbReference type="Gene3D" id="3.40.50.2300">
    <property type="match status" value="1"/>
</dbReference>
<evidence type="ECO:0000313" key="3">
    <source>
        <dbReference type="EMBL" id="PWZ95810.1"/>
    </source>
</evidence>
<dbReference type="SUPFAM" id="SSF52794">
    <property type="entry name" value="PTS system IIB component-like"/>
    <property type="match status" value="1"/>
</dbReference>
<evidence type="ECO:0000256" key="2">
    <source>
        <dbReference type="SAM" id="MobiDB-lite"/>
    </source>
</evidence>
<proteinExistence type="predicted"/>
<dbReference type="Proteomes" id="UP000246351">
    <property type="component" value="Unassembled WGS sequence"/>
</dbReference>
<dbReference type="GO" id="GO:0008982">
    <property type="term" value="F:protein-N(PI)-phosphohistidine-sugar phosphotransferase activity"/>
    <property type="evidence" value="ECO:0007669"/>
    <property type="project" value="InterPro"/>
</dbReference>
<dbReference type="EMBL" id="QEIV01001587">
    <property type="protein sequence ID" value="PWZ95810.1"/>
    <property type="molecule type" value="Genomic_DNA"/>
</dbReference>
<evidence type="ECO:0000256" key="1">
    <source>
        <dbReference type="ARBA" id="ARBA00022679"/>
    </source>
</evidence>
<evidence type="ECO:0000313" key="4">
    <source>
        <dbReference type="Proteomes" id="UP000246351"/>
    </source>
</evidence>
<organism evidence="3 4">
    <name type="scientific">Staphylococcus pseudintermedius</name>
    <dbReference type="NCBI Taxonomy" id="283734"/>
    <lineage>
        <taxon>Bacteria</taxon>
        <taxon>Bacillati</taxon>
        <taxon>Bacillota</taxon>
        <taxon>Bacilli</taxon>
        <taxon>Bacillales</taxon>
        <taxon>Staphylococcaceae</taxon>
        <taxon>Staphylococcus</taxon>
        <taxon>Staphylococcus intermedius group</taxon>
    </lineage>
</organism>
<gene>
    <name evidence="3" type="ORF">DD924_14890</name>
</gene>
<evidence type="ECO:0008006" key="5">
    <source>
        <dbReference type="Google" id="ProtNLM"/>
    </source>
</evidence>
<accession>A0A317Z6C7</accession>
<dbReference type="InterPro" id="IPR036095">
    <property type="entry name" value="PTS_EIIB-like_sf"/>
</dbReference>
<feature type="non-terminal residue" evidence="3">
    <location>
        <position position="1"/>
    </location>
</feature>
<feature type="non-terminal residue" evidence="3">
    <location>
        <position position="76"/>
    </location>
</feature>
<reference evidence="3 4" key="1">
    <citation type="journal article" date="2018" name="Vet. Microbiol.">
        <title>Clonal diversity and geographic distribution of methicillin-resistant Staphylococcus pseudintermedius from Australian animals: Discovery of novel sequence types.</title>
        <authorList>
            <person name="Worthing K.A."/>
            <person name="Abraham S."/>
            <person name="Coombs G.W."/>
            <person name="Pang S."/>
            <person name="Saputra S."/>
            <person name="Jordan D."/>
            <person name="Trott D.J."/>
            <person name="Norris J.M."/>
        </authorList>
    </citation>
    <scope>NUCLEOTIDE SEQUENCE [LARGE SCALE GENOMIC DNA]</scope>
    <source>
        <strain evidence="3 4">ST71 3</strain>
    </source>
</reference>
<comment type="caution">
    <text evidence="3">The sequence shown here is derived from an EMBL/GenBank/DDBJ whole genome shotgun (WGS) entry which is preliminary data.</text>
</comment>
<dbReference type="GO" id="GO:0009401">
    <property type="term" value="P:phosphoenolpyruvate-dependent sugar phosphotransferase system"/>
    <property type="evidence" value="ECO:0007669"/>
    <property type="project" value="InterPro"/>
</dbReference>
<feature type="region of interest" description="Disordered" evidence="2">
    <location>
        <begin position="1"/>
        <end position="22"/>
    </location>
</feature>
<name>A0A317Z6C7_STAPS</name>
<keyword evidence="1" id="KW-0808">Transferase</keyword>
<dbReference type="AlphaFoldDB" id="A0A317Z6C7"/>
<protein>
    <recommendedName>
        <fullName evidence="5">PTS fructose transporter subunit IIC</fullName>
    </recommendedName>
</protein>
<feature type="compositionally biased region" description="Acidic residues" evidence="2">
    <location>
        <begin position="1"/>
        <end position="14"/>
    </location>
</feature>